<dbReference type="Pfam" id="PF00072">
    <property type="entry name" value="Response_reg"/>
    <property type="match status" value="1"/>
</dbReference>
<proteinExistence type="predicted"/>
<dbReference type="EMBL" id="CP158487">
    <property type="protein sequence ID" value="XDN89297.1"/>
    <property type="molecule type" value="Genomic_DNA"/>
</dbReference>
<gene>
    <name evidence="4" type="ORF">TM074_01130</name>
</gene>
<feature type="domain" description="Response regulatory" evidence="3">
    <location>
        <begin position="3"/>
        <end position="117"/>
    </location>
</feature>
<sequence>MKKLLIVEDDKNWADILCSYAAAVGADTRVVISGGQAMEMIDDWQPDAIVLDMLLAGETAVALLNELRSHADLARLPVAVCSNSDINLEDLRPFGVTALLDKASMRPDEARAVFSEVLDGAE</sequence>
<dbReference type="RefSeq" id="WP_369000557.1">
    <property type="nucleotide sequence ID" value="NZ_CP158487.1"/>
</dbReference>
<name>A0AB39JA50_9BACT</name>
<organism evidence="4">
    <name type="scientific">Candidatus Nanosynbacter sp. TM7-074</name>
    <dbReference type="NCBI Taxonomy" id="3158573"/>
    <lineage>
        <taxon>Bacteria</taxon>
        <taxon>Candidatus Saccharimonadota</taxon>
        <taxon>Candidatus Saccharimonadia</taxon>
        <taxon>Candidatus Nanosynbacterales</taxon>
        <taxon>Candidatus Nanosynbacteraceae</taxon>
        <taxon>Candidatus Nanosynbacter</taxon>
    </lineage>
</organism>
<dbReference type="SUPFAM" id="SSF52172">
    <property type="entry name" value="CheY-like"/>
    <property type="match status" value="1"/>
</dbReference>
<dbReference type="InterPro" id="IPR001789">
    <property type="entry name" value="Sig_transdc_resp-reg_receiver"/>
</dbReference>
<dbReference type="InterPro" id="IPR011006">
    <property type="entry name" value="CheY-like_superfamily"/>
</dbReference>
<reference evidence="4" key="1">
    <citation type="submission" date="2024-06" db="EMBL/GenBank/DDBJ databases">
        <authorList>
            <person name="Atkinson C."/>
            <person name="McLean J."/>
            <person name="Gallagher L."/>
            <person name="Bor B."/>
            <person name="Mougous J."/>
        </authorList>
    </citation>
    <scope>NUCLEOTIDE SEQUENCE</scope>
    <source>
        <strain evidence="4">TM7-074</strain>
    </source>
</reference>
<dbReference type="PANTHER" id="PTHR44591:SF3">
    <property type="entry name" value="RESPONSE REGULATORY DOMAIN-CONTAINING PROTEIN"/>
    <property type="match status" value="1"/>
</dbReference>
<evidence type="ECO:0000313" key="4">
    <source>
        <dbReference type="EMBL" id="XDN89297.1"/>
    </source>
</evidence>
<dbReference type="PANTHER" id="PTHR44591">
    <property type="entry name" value="STRESS RESPONSE REGULATOR PROTEIN 1"/>
    <property type="match status" value="1"/>
</dbReference>
<dbReference type="Gene3D" id="3.40.50.2300">
    <property type="match status" value="1"/>
</dbReference>
<accession>A0AB39JA50</accession>
<feature type="modified residue" description="4-aspartylphosphate" evidence="2">
    <location>
        <position position="52"/>
    </location>
</feature>
<dbReference type="SMART" id="SM00448">
    <property type="entry name" value="REC"/>
    <property type="match status" value="1"/>
</dbReference>
<dbReference type="InterPro" id="IPR050595">
    <property type="entry name" value="Bact_response_regulator"/>
</dbReference>
<protein>
    <submittedName>
        <fullName evidence="4">Response regulator</fullName>
    </submittedName>
</protein>
<keyword evidence="1 2" id="KW-0597">Phosphoprotein</keyword>
<dbReference type="AlphaFoldDB" id="A0AB39JA50"/>
<evidence type="ECO:0000256" key="1">
    <source>
        <dbReference type="ARBA" id="ARBA00022553"/>
    </source>
</evidence>
<evidence type="ECO:0000259" key="3">
    <source>
        <dbReference type="PROSITE" id="PS50110"/>
    </source>
</evidence>
<dbReference type="PROSITE" id="PS50110">
    <property type="entry name" value="RESPONSE_REGULATORY"/>
    <property type="match status" value="1"/>
</dbReference>
<dbReference type="GO" id="GO:0000160">
    <property type="term" value="P:phosphorelay signal transduction system"/>
    <property type="evidence" value="ECO:0007669"/>
    <property type="project" value="InterPro"/>
</dbReference>
<evidence type="ECO:0000256" key="2">
    <source>
        <dbReference type="PROSITE-ProRule" id="PRU00169"/>
    </source>
</evidence>